<evidence type="ECO:0000256" key="1">
    <source>
        <dbReference type="ARBA" id="ARBA00012513"/>
    </source>
</evidence>
<sequence>IMEKETVQVLQRKPEETENKRKISRDVEMDIEYLYEVVPQLSRVFRITDKIGEGTFSSVYLGEAQMTDGRREKFALKHLIPTSHPVRIAAELQCLTVAGSVLLLYSPHLNLNFLNRIKFNDCVYWVVLLFRYALVDFGLAQGTPDTQIELLKAPLLKPTKTEDVAARRFVSTKRRPLPARSSTTGQKPKPTSLNPALTCSCYMTDHICNICLSRKQQVAPRAGTPGFRAPEVLTKCPNQGTAIDIWSAGVILLSLLSGRYPFFKASDDLLALTQIMTIRGSKETAQAARKFGKAIVCSRELPPLDLRILCETLRGIRPCGGDSLPPEFRTSRHPADTKQEQTGPTPGPSRGTGWDSIPDHIYDLLDKLLDLNPATRISAAVALQHPLFKDFTE</sequence>
<feature type="domain" description="Protein kinase" evidence="9">
    <location>
        <begin position="45"/>
        <end position="388"/>
    </location>
</feature>
<dbReference type="Gene3D" id="1.10.510.10">
    <property type="entry name" value="Transferase(Phosphotransferase) domain 1"/>
    <property type="match status" value="1"/>
</dbReference>
<dbReference type="SMART" id="SM00220">
    <property type="entry name" value="S_TKc"/>
    <property type="match status" value="1"/>
</dbReference>
<dbReference type="GO" id="GO:0005634">
    <property type="term" value="C:nucleus"/>
    <property type="evidence" value="ECO:0007669"/>
    <property type="project" value="TreeGrafter"/>
</dbReference>
<dbReference type="Proteomes" id="UP000694621">
    <property type="component" value="Unplaced"/>
</dbReference>
<dbReference type="Pfam" id="PF00069">
    <property type="entry name" value="Pkinase"/>
    <property type="match status" value="1"/>
</dbReference>
<dbReference type="GO" id="GO:0005524">
    <property type="term" value="F:ATP binding"/>
    <property type="evidence" value="ECO:0007669"/>
    <property type="project" value="UniProtKB-UniRule"/>
</dbReference>
<dbReference type="Gene3D" id="3.30.200.20">
    <property type="entry name" value="Phosphorylase Kinase, domain 1"/>
    <property type="match status" value="1"/>
</dbReference>
<dbReference type="AlphaFoldDB" id="A0A8B9L2W5"/>
<dbReference type="PANTHER" id="PTHR44167:SF23">
    <property type="entry name" value="CDC7 KINASE, ISOFORM A-RELATED"/>
    <property type="match status" value="1"/>
</dbReference>
<evidence type="ECO:0000256" key="3">
    <source>
        <dbReference type="ARBA" id="ARBA00022679"/>
    </source>
</evidence>
<dbReference type="GO" id="GO:0004674">
    <property type="term" value="F:protein serine/threonine kinase activity"/>
    <property type="evidence" value="ECO:0007669"/>
    <property type="project" value="UniProtKB-KW"/>
</dbReference>
<dbReference type="GO" id="GO:0044773">
    <property type="term" value="P:mitotic DNA damage checkpoint signaling"/>
    <property type="evidence" value="ECO:0007669"/>
    <property type="project" value="TreeGrafter"/>
</dbReference>
<feature type="compositionally biased region" description="Basic and acidic residues" evidence="8">
    <location>
        <begin position="329"/>
        <end position="339"/>
    </location>
</feature>
<dbReference type="InterPro" id="IPR017441">
    <property type="entry name" value="Protein_kinase_ATP_BS"/>
</dbReference>
<dbReference type="SUPFAM" id="SSF56112">
    <property type="entry name" value="Protein kinase-like (PK-like)"/>
    <property type="match status" value="1"/>
</dbReference>
<dbReference type="PROSITE" id="PS00107">
    <property type="entry name" value="PROTEIN_KINASE_ATP"/>
    <property type="match status" value="1"/>
</dbReference>
<keyword evidence="4 7" id="KW-0547">Nucleotide-binding</keyword>
<evidence type="ECO:0000256" key="6">
    <source>
        <dbReference type="ARBA" id="ARBA00022840"/>
    </source>
</evidence>
<evidence type="ECO:0000256" key="7">
    <source>
        <dbReference type="PROSITE-ProRule" id="PRU10141"/>
    </source>
</evidence>
<feature type="region of interest" description="Disordered" evidence="8">
    <location>
        <begin position="321"/>
        <end position="355"/>
    </location>
</feature>
<keyword evidence="2" id="KW-0723">Serine/threonine-protein kinase</keyword>
<feature type="compositionally biased region" description="Low complexity" evidence="8">
    <location>
        <begin position="342"/>
        <end position="353"/>
    </location>
</feature>
<name>A0A8B9L2W5_ASTMX</name>
<dbReference type="InterPro" id="IPR000719">
    <property type="entry name" value="Prot_kinase_dom"/>
</dbReference>
<dbReference type="PROSITE" id="PS50011">
    <property type="entry name" value="PROTEIN_KINASE_DOM"/>
    <property type="match status" value="1"/>
</dbReference>
<keyword evidence="5" id="KW-0418">Kinase</keyword>
<keyword evidence="6 7" id="KW-0067">ATP-binding</keyword>
<evidence type="ECO:0000256" key="4">
    <source>
        <dbReference type="ARBA" id="ARBA00022741"/>
    </source>
</evidence>
<accession>A0A8B9L2W5</accession>
<evidence type="ECO:0000259" key="9">
    <source>
        <dbReference type="PROSITE" id="PS50011"/>
    </source>
</evidence>
<evidence type="ECO:0000313" key="10">
    <source>
        <dbReference type="Ensembl" id="ENSAMXP00005043995.1"/>
    </source>
</evidence>
<keyword evidence="3" id="KW-0808">Transferase</keyword>
<organism evidence="10 11">
    <name type="scientific">Astyanax mexicanus</name>
    <name type="common">Blind cave fish</name>
    <name type="synonym">Astyanax fasciatus mexicanus</name>
    <dbReference type="NCBI Taxonomy" id="7994"/>
    <lineage>
        <taxon>Eukaryota</taxon>
        <taxon>Metazoa</taxon>
        <taxon>Chordata</taxon>
        <taxon>Craniata</taxon>
        <taxon>Vertebrata</taxon>
        <taxon>Euteleostomi</taxon>
        <taxon>Actinopterygii</taxon>
        <taxon>Neopterygii</taxon>
        <taxon>Teleostei</taxon>
        <taxon>Ostariophysi</taxon>
        <taxon>Characiformes</taxon>
        <taxon>Characoidei</taxon>
        <taxon>Acestrorhamphidae</taxon>
        <taxon>Acestrorhamphinae</taxon>
        <taxon>Astyanax</taxon>
    </lineage>
</organism>
<protein>
    <recommendedName>
        <fullName evidence="1">non-specific serine/threonine protein kinase</fullName>
        <ecNumber evidence="1">2.7.11.1</ecNumber>
    </recommendedName>
</protein>
<dbReference type="InterPro" id="IPR011009">
    <property type="entry name" value="Kinase-like_dom_sf"/>
</dbReference>
<evidence type="ECO:0000256" key="5">
    <source>
        <dbReference type="ARBA" id="ARBA00022777"/>
    </source>
</evidence>
<dbReference type="PANTHER" id="PTHR44167">
    <property type="entry name" value="OVARIAN-SPECIFIC SERINE/THREONINE-PROTEIN KINASE LOK-RELATED"/>
    <property type="match status" value="1"/>
</dbReference>
<reference evidence="10" key="1">
    <citation type="submission" date="2025-08" db="UniProtKB">
        <authorList>
            <consortium name="Ensembl"/>
        </authorList>
    </citation>
    <scope>IDENTIFICATION</scope>
</reference>
<proteinExistence type="predicted"/>
<feature type="binding site" evidence="7">
    <location>
        <position position="77"/>
    </location>
    <ligand>
        <name>ATP</name>
        <dbReference type="ChEBI" id="CHEBI:30616"/>
    </ligand>
</feature>
<evidence type="ECO:0000313" key="11">
    <source>
        <dbReference type="Proteomes" id="UP000694621"/>
    </source>
</evidence>
<dbReference type="EC" id="2.7.11.1" evidence="1"/>
<evidence type="ECO:0000256" key="2">
    <source>
        <dbReference type="ARBA" id="ARBA00022527"/>
    </source>
</evidence>
<dbReference type="Ensembl" id="ENSAMXT00005047814.1">
    <property type="protein sequence ID" value="ENSAMXP00005043995.1"/>
    <property type="gene ID" value="ENSAMXG00005020430.1"/>
</dbReference>
<evidence type="ECO:0000256" key="8">
    <source>
        <dbReference type="SAM" id="MobiDB-lite"/>
    </source>
</evidence>